<comment type="caution">
    <text evidence="2">The sequence shown here is derived from an EMBL/GenBank/DDBJ whole genome shotgun (WGS) entry which is preliminary data.</text>
</comment>
<proteinExistence type="predicted"/>
<dbReference type="SUPFAM" id="SSF101262">
    <property type="entry name" value="Methenyltetrahydrofolate cyclohydrolase-like"/>
    <property type="match status" value="1"/>
</dbReference>
<sequence>MQVRLSASAEHPDYTALNIHDLVELLARPEPAPAAGTVVGLSIALAGALCVKSARLSSRHTPTALELQQRAERLVIRAKELAQSDAEGYVQVIAARRHQRGQPATPSLPPGMASALRAASETPFELAKIAVATGAIAAQLAEIGNPNLIGDSLTAAHLADAAVRSAAALIAINLASLLSATQALTLADLTKQSQENIQRAQRAHTTRLSL</sequence>
<evidence type="ECO:0000313" key="2">
    <source>
        <dbReference type="EMBL" id="MEX6430205.1"/>
    </source>
</evidence>
<feature type="domain" description="Cyclodeaminase/cyclohydrolase" evidence="1">
    <location>
        <begin position="19"/>
        <end position="178"/>
    </location>
</feature>
<dbReference type="InterPro" id="IPR007044">
    <property type="entry name" value="Cyclodeamin/CycHdrlase"/>
</dbReference>
<dbReference type="RefSeq" id="WP_369084695.1">
    <property type="nucleotide sequence ID" value="NZ_JBFSHR010000040.1"/>
</dbReference>
<gene>
    <name evidence="2" type="ORF">AB6A68_10230</name>
</gene>
<keyword evidence="3" id="KW-1185">Reference proteome</keyword>
<dbReference type="InterPro" id="IPR036178">
    <property type="entry name" value="Formintransfe-cycloase-like_sf"/>
</dbReference>
<evidence type="ECO:0000259" key="1">
    <source>
        <dbReference type="Pfam" id="PF04961"/>
    </source>
</evidence>
<dbReference type="EMBL" id="JBFSHR010000040">
    <property type="protein sequence ID" value="MEX6430205.1"/>
    <property type="molecule type" value="Genomic_DNA"/>
</dbReference>
<dbReference type="Gene3D" id="1.20.120.680">
    <property type="entry name" value="Formiminotetrahydrofolate cyclodeaminase monomer, up-and-down helical bundle"/>
    <property type="match status" value="1"/>
</dbReference>
<evidence type="ECO:0000313" key="3">
    <source>
        <dbReference type="Proteomes" id="UP001560267"/>
    </source>
</evidence>
<dbReference type="Proteomes" id="UP001560267">
    <property type="component" value="Unassembled WGS sequence"/>
</dbReference>
<name>A0ABV3Y4L6_9ACTN</name>
<accession>A0ABV3Y4L6</accession>
<reference evidence="2 3" key="1">
    <citation type="submission" date="2024-07" db="EMBL/GenBank/DDBJ databases">
        <title>Draft Genome Sequence of Ferrimicrobium acidiphilum Strain YE2023, Isolated from a Pulp of Bioleach Reactor.</title>
        <authorList>
            <person name="Elkina Y.A."/>
            <person name="Bulaeva A.G."/>
            <person name="Beletsky A.V."/>
            <person name="Mardanov A.V."/>
        </authorList>
    </citation>
    <scope>NUCLEOTIDE SEQUENCE [LARGE SCALE GENOMIC DNA]</scope>
    <source>
        <strain evidence="2 3">YE2023</strain>
    </source>
</reference>
<protein>
    <submittedName>
        <fullName evidence="2">Cyclodeaminase/cyclohydrolase family protein</fullName>
    </submittedName>
</protein>
<dbReference type="Pfam" id="PF04961">
    <property type="entry name" value="FTCD_C"/>
    <property type="match status" value="1"/>
</dbReference>
<organism evidence="2 3">
    <name type="scientific">Ferrimicrobium acidiphilum</name>
    <dbReference type="NCBI Taxonomy" id="121039"/>
    <lineage>
        <taxon>Bacteria</taxon>
        <taxon>Bacillati</taxon>
        <taxon>Actinomycetota</taxon>
        <taxon>Acidimicrobiia</taxon>
        <taxon>Acidimicrobiales</taxon>
        <taxon>Acidimicrobiaceae</taxon>
        <taxon>Ferrimicrobium</taxon>
    </lineage>
</organism>